<reference evidence="2 3" key="1">
    <citation type="submission" date="2018-09" db="EMBL/GenBank/DDBJ databases">
        <title>Genomic Encyclopedia of Archaeal and Bacterial Type Strains, Phase II (KMG-II): from individual species to whole genera.</title>
        <authorList>
            <person name="Goeker M."/>
        </authorList>
    </citation>
    <scope>NUCLEOTIDE SEQUENCE [LARGE SCALE GENOMIC DNA]</scope>
    <source>
        <strain evidence="2 3">DSM 13151</strain>
    </source>
</reference>
<sequence>MDECPRCQGSLEELSLGDVSTVSCPHCEYADIPVEHESVPETPESWRDALNRFYEETVPKVDPVEVESAPNANEEPEPIARED</sequence>
<evidence type="ECO:0000256" key="1">
    <source>
        <dbReference type="SAM" id="MobiDB-lite"/>
    </source>
</evidence>
<keyword evidence="3" id="KW-1185">Reference proteome</keyword>
<dbReference type="EMBL" id="RAPO01000001">
    <property type="protein sequence ID" value="RKD97095.1"/>
    <property type="molecule type" value="Genomic_DNA"/>
</dbReference>
<feature type="region of interest" description="Disordered" evidence="1">
    <location>
        <begin position="62"/>
        <end position="83"/>
    </location>
</feature>
<dbReference type="OrthoDB" id="331156at2157"/>
<organism evidence="2 3">
    <name type="scientific">Halopiger aswanensis</name>
    <dbReference type="NCBI Taxonomy" id="148449"/>
    <lineage>
        <taxon>Archaea</taxon>
        <taxon>Methanobacteriati</taxon>
        <taxon>Methanobacteriota</taxon>
        <taxon>Stenosarchaea group</taxon>
        <taxon>Halobacteria</taxon>
        <taxon>Halobacteriales</taxon>
        <taxon>Natrialbaceae</taxon>
        <taxon>Halopiger</taxon>
    </lineage>
</organism>
<protein>
    <submittedName>
        <fullName evidence="2">TFIIB-like protein</fullName>
    </submittedName>
</protein>
<gene>
    <name evidence="2" type="ORF">ATJ93_0076</name>
</gene>
<evidence type="ECO:0000313" key="2">
    <source>
        <dbReference type="EMBL" id="RKD97095.1"/>
    </source>
</evidence>
<dbReference type="AlphaFoldDB" id="A0A419WNP3"/>
<proteinExistence type="predicted"/>
<dbReference type="Proteomes" id="UP000283805">
    <property type="component" value="Unassembled WGS sequence"/>
</dbReference>
<evidence type="ECO:0000313" key="3">
    <source>
        <dbReference type="Proteomes" id="UP000283805"/>
    </source>
</evidence>
<comment type="caution">
    <text evidence="2">The sequence shown here is derived from an EMBL/GenBank/DDBJ whole genome shotgun (WGS) entry which is preliminary data.</text>
</comment>
<accession>A0A419WNP3</accession>
<name>A0A419WNP3_9EURY</name>